<reference evidence="3 4" key="1">
    <citation type="submission" date="2020-08" db="EMBL/GenBank/DDBJ databases">
        <title>Genomic Encyclopedia of Type Strains, Phase IV (KMG-IV): sequencing the most valuable type-strain genomes for metagenomic binning, comparative biology and taxonomic classification.</title>
        <authorList>
            <person name="Goeker M."/>
        </authorList>
    </citation>
    <scope>NUCLEOTIDE SEQUENCE [LARGE SCALE GENOMIC DNA]</scope>
    <source>
        <strain evidence="3 4">DSM 25701</strain>
    </source>
</reference>
<dbReference type="Proteomes" id="UP000536640">
    <property type="component" value="Unassembled WGS sequence"/>
</dbReference>
<evidence type="ECO:0000256" key="1">
    <source>
        <dbReference type="SAM" id="SignalP"/>
    </source>
</evidence>
<feature type="chain" id="PRO_5032374371" evidence="1">
    <location>
        <begin position="21"/>
        <end position="313"/>
    </location>
</feature>
<feature type="domain" description="AB hydrolase-1" evidence="2">
    <location>
        <begin position="70"/>
        <end position="298"/>
    </location>
</feature>
<gene>
    <name evidence="3" type="ORF">HNQ57_001745</name>
</gene>
<accession>A0A840R4M2</accession>
<dbReference type="InterPro" id="IPR000073">
    <property type="entry name" value="AB_hydrolase_1"/>
</dbReference>
<protein>
    <submittedName>
        <fullName evidence="3">Pimeloyl-ACP methyl ester carboxylesterase</fullName>
    </submittedName>
</protein>
<dbReference type="GO" id="GO:0046464">
    <property type="term" value="P:acylglycerol catabolic process"/>
    <property type="evidence" value="ECO:0007669"/>
    <property type="project" value="TreeGrafter"/>
</dbReference>
<name>A0A840R4M2_9GAMM</name>
<dbReference type="SUPFAM" id="SSF53474">
    <property type="entry name" value="alpha/beta-Hydrolases"/>
    <property type="match status" value="1"/>
</dbReference>
<keyword evidence="4" id="KW-1185">Reference proteome</keyword>
<keyword evidence="1" id="KW-0732">Signal</keyword>
<evidence type="ECO:0000313" key="3">
    <source>
        <dbReference type="EMBL" id="MBB5187476.1"/>
    </source>
</evidence>
<organism evidence="3 4">
    <name type="scientific">Zhongshania antarctica</name>
    <dbReference type="NCBI Taxonomy" id="641702"/>
    <lineage>
        <taxon>Bacteria</taxon>
        <taxon>Pseudomonadati</taxon>
        <taxon>Pseudomonadota</taxon>
        <taxon>Gammaproteobacteria</taxon>
        <taxon>Cellvibrionales</taxon>
        <taxon>Spongiibacteraceae</taxon>
        <taxon>Zhongshania</taxon>
    </lineage>
</organism>
<evidence type="ECO:0000259" key="2">
    <source>
        <dbReference type="Pfam" id="PF00561"/>
    </source>
</evidence>
<dbReference type="InterPro" id="IPR050266">
    <property type="entry name" value="AB_hydrolase_sf"/>
</dbReference>
<dbReference type="AlphaFoldDB" id="A0A840R4M2"/>
<sequence>MKKSILFAALAVTASLAIWASVTYPRVGGEVLHLASSIETKIYGLHRAEVNISDSRMMSWQGGPQEAKETVVMIHGYSSEKTVWMRFASHFTDSYRVLILDLPGHGETAFDPALQYDTVSQARRVVEAMDALNIKRAHIIGNSMGGFIAAQLALHHAERVQSAVLIDAAGVVAPQESDMAKMLASGRNPFEIHNRDEFIEFYAMTMAQPPYLPKMILDYMADDYIVRRESLTRIFQDFHNSDFLDARLSEIHVPVLILWGERDRLLHISSAAVWQSGIANAELITYSNLGHMPMLEAPSQSAEDVLTFLAKHP</sequence>
<comment type="caution">
    <text evidence="3">The sequence shown here is derived from an EMBL/GenBank/DDBJ whole genome shotgun (WGS) entry which is preliminary data.</text>
</comment>
<dbReference type="EMBL" id="JACHHW010000004">
    <property type="protein sequence ID" value="MBB5187476.1"/>
    <property type="molecule type" value="Genomic_DNA"/>
</dbReference>
<dbReference type="RefSeq" id="WP_184462327.1">
    <property type="nucleotide sequence ID" value="NZ_JACHHW010000004.1"/>
</dbReference>
<dbReference type="GO" id="GO:0016020">
    <property type="term" value="C:membrane"/>
    <property type="evidence" value="ECO:0007669"/>
    <property type="project" value="TreeGrafter"/>
</dbReference>
<dbReference type="InterPro" id="IPR029058">
    <property type="entry name" value="AB_hydrolase_fold"/>
</dbReference>
<proteinExistence type="predicted"/>
<dbReference type="GO" id="GO:0047372">
    <property type="term" value="F:monoacylglycerol lipase activity"/>
    <property type="evidence" value="ECO:0007669"/>
    <property type="project" value="TreeGrafter"/>
</dbReference>
<dbReference type="PANTHER" id="PTHR43798:SF5">
    <property type="entry name" value="MONOACYLGLYCEROL LIPASE ABHD6"/>
    <property type="match status" value="1"/>
</dbReference>
<dbReference type="Gene3D" id="3.40.50.1820">
    <property type="entry name" value="alpha/beta hydrolase"/>
    <property type="match status" value="1"/>
</dbReference>
<feature type="signal peptide" evidence="1">
    <location>
        <begin position="1"/>
        <end position="20"/>
    </location>
</feature>
<dbReference type="Pfam" id="PF00561">
    <property type="entry name" value="Abhydrolase_1"/>
    <property type="match status" value="1"/>
</dbReference>
<dbReference type="PANTHER" id="PTHR43798">
    <property type="entry name" value="MONOACYLGLYCEROL LIPASE"/>
    <property type="match status" value="1"/>
</dbReference>
<dbReference type="PRINTS" id="PR00111">
    <property type="entry name" value="ABHYDROLASE"/>
</dbReference>
<evidence type="ECO:0000313" key="4">
    <source>
        <dbReference type="Proteomes" id="UP000536640"/>
    </source>
</evidence>